<dbReference type="KEGG" id="eac:EAL2_c09070"/>
<dbReference type="AlphaFoldDB" id="W8TJ38"/>
<name>W8TJ38_PEPAC</name>
<keyword evidence="2" id="KW-1185">Reference proteome</keyword>
<evidence type="ECO:0000313" key="2">
    <source>
        <dbReference type="Proteomes" id="UP000019591"/>
    </source>
</evidence>
<dbReference type="EMBL" id="CP007452">
    <property type="protein sequence ID" value="AHM56207.1"/>
    <property type="molecule type" value="Genomic_DNA"/>
</dbReference>
<sequence>MLIHNKYSTINSMPFVIVRHKIIRIIRISTLDLKKGLLRINRSL</sequence>
<accession>W8TJ38</accession>
<organism evidence="1 2">
    <name type="scientific">Peptoclostridium acidaminophilum DSM 3953</name>
    <dbReference type="NCBI Taxonomy" id="1286171"/>
    <lineage>
        <taxon>Bacteria</taxon>
        <taxon>Bacillati</taxon>
        <taxon>Bacillota</taxon>
        <taxon>Clostridia</taxon>
        <taxon>Peptostreptococcales</taxon>
        <taxon>Peptoclostridiaceae</taxon>
        <taxon>Peptoclostridium</taxon>
    </lineage>
</organism>
<evidence type="ECO:0000313" key="1">
    <source>
        <dbReference type="EMBL" id="AHM56207.1"/>
    </source>
</evidence>
<reference evidence="1 2" key="1">
    <citation type="journal article" date="2014" name="Genome Announc.">
        <title>Complete Genome Sequence of Amino Acid-Utilizing Eubacterium acidaminophilum al-2 (DSM 3953).</title>
        <authorList>
            <person name="Poehlein A."/>
            <person name="Andreesen J.R."/>
            <person name="Daniel R."/>
        </authorList>
    </citation>
    <scope>NUCLEOTIDE SEQUENCE [LARGE SCALE GENOMIC DNA]</scope>
    <source>
        <strain evidence="1 2">DSM 3953</strain>
    </source>
</reference>
<dbReference type="HOGENOM" id="CLU_3216362_0_0_9"/>
<proteinExistence type="predicted"/>
<protein>
    <submittedName>
        <fullName evidence="1">Uncharacterized protein</fullName>
    </submittedName>
</protein>
<gene>
    <name evidence="1" type="ORF">EAL2_c09070</name>
</gene>
<dbReference type="Proteomes" id="UP000019591">
    <property type="component" value="Chromosome"/>
</dbReference>